<sequence length="262" mass="30063">MQTKLIFFDIDGTLIDEKTGTIPPSTIQAILQAQANSHLCFINTGRPFSTIDSMIRNIPFDGYICGCGTYIQYHHQPLFHAQLNTNLKHKVIQSIYQHQVDAMLEGYDGVYFSKNLKHPFIQSIQKHYQDIGFHTGSFTSHDDVSFDKLTIWYQPHTDIESFKQELQDDFHIIQRDIDFLEIVPFPYSKASGIQYIIDHLGYTIKDTISIGDSTNDLPMLKYTHDSVAMGNSNPLLFHEVSYITTDVDNHGIFNALKHFQII</sequence>
<dbReference type="PANTHER" id="PTHR10000">
    <property type="entry name" value="PHOSPHOSERINE PHOSPHATASE"/>
    <property type="match status" value="1"/>
</dbReference>
<keyword evidence="2" id="KW-1185">Reference proteome</keyword>
<accession>A0A1Y4SZ14</accession>
<dbReference type="NCBIfam" id="TIGR00099">
    <property type="entry name" value="Cof-subfamily"/>
    <property type="match status" value="1"/>
</dbReference>
<comment type="caution">
    <text evidence="1">The sequence shown here is derived from an EMBL/GenBank/DDBJ whole genome shotgun (WGS) entry which is preliminary data.</text>
</comment>
<dbReference type="GO" id="GO:0000287">
    <property type="term" value="F:magnesium ion binding"/>
    <property type="evidence" value="ECO:0007669"/>
    <property type="project" value="TreeGrafter"/>
</dbReference>
<organism evidence="1 2">
    <name type="scientific">Massilimicrobiota timonensis</name>
    <dbReference type="NCBI Taxonomy" id="1776392"/>
    <lineage>
        <taxon>Bacteria</taxon>
        <taxon>Bacillati</taxon>
        <taxon>Bacillota</taxon>
        <taxon>Erysipelotrichia</taxon>
        <taxon>Erysipelotrichales</taxon>
        <taxon>Erysipelotrichaceae</taxon>
        <taxon>Massilimicrobiota</taxon>
    </lineage>
</organism>
<name>A0A1Y4SZ14_9FIRM</name>
<reference evidence="1 2" key="1">
    <citation type="journal article" date="2018" name="BMC Genomics">
        <title>Whole genome sequencing and function prediction of 133 gut anaerobes isolated from chicken caecum in pure cultures.</title>
        <authorList>
            <person name="Medvecky M."/>
            <person name="Cejkova D."/>
            <person name="Polansky O."/>
            <person name="Karasova D."/>
            <person name="Kubasova T."/>
            <person name="Cizek A."/>
            <person name="Rychlik I."/>
        </authorList>
    </citation>
    <scope>NUCLEOTIDE SEQUENCE [LARGE SCALE GENOMIC DNA]</scope>
    <source>
        <strain evidence="1 2">An13</strain>
    </source>
</reference>
<dbReference type="SUPFAM" id="SSF56784">
    <property type="entry name" value="HAD-like"/>
    <property type="match status" value="1"/>
</dbReference>
<dbReference type="Proteomes" id="UP000195305">
    <property type="component" value="Unassembled WGS sequence"/>
</dbReference>
<dbReference type="Gene3D" id="3.40.50.1000">
    <property type="entry name" value="HAD superfamily/HAD-like"/>
    <property type="match status" value="1"/>
</dbReference>
<proteinExistence type="predicted"/>
<dbReference type="PANTHER" id="PTHR10000:SF25">
    <property type="entry name" value="PHOSPHATASE YKRA-RELATED"/>
    <property type="match status" value="1"/>
</dbReference>
<dbReference type="GO" id="GO:0016791">
    <property type="term" value="F:phosphatase activity"/>
    <property type="evidence" value="ECO:0007669"/>
    <property type="project" value="UniProtKB-ARBA"/>
</dbReference>
<dbReference type="InterPro" id="IPR006379">
    <property type="entry name" value="HAD-SF_hydro_IIB"/>
</dbReference>
<dbReference type="Gene3D" id="3.30.1240.10">
    <property type="match status" value="1"/>
</dbReference>
<dbReference type="InterPro" id="IPR000150">
    <property type="entry name" value="Cof"/>
</dbReference>
<evidence type="ECO:0008006" key="3">
    <source>
        <dbReference type="Google" id="ProtNLM"/>
    </source>
</evidence>
<dbReference type="GO" id="GO:0005829">
    <property type="term" value="C:cytosol"/>
    <property type="evidence" value="ECO:0007669"/>
    <property type="project" value="TreeGrafter"/>
</dbReference>
<dbReference type="AlphaFoldDB" id="A0A1Y4SZ14"/>
<gene>
    <name evidence="1" type="ORF">B5E75_04710</name>
</gene>
<evidence type="ECO:0000313" key="1">
    <source>
        <dbReference type="EMBL" id="OUQ35134.1"/>
    </source>
</evidence>
<protein>
    <recommendedName>
        <fullName evidence="3">Hydrolase</fullName>
    </recommendedName>
</protein>
<dbReference type="InterPro" id="IPR023214">
    <property type="entry name" value="HAD_sf"/>
</dbReference>
<dbReference type="EMBL" id="NFLJ01000010">
    <property type="protein sequence ID" value="OUQ35134.1"/>
    <property type="molecule type" value="Genomic_DNA"/>
</dbReference>
<dbReference type="NCBIfam" id="TIGR01484">
    <property type="entry name" value="HAD-SF-IIB"/>
    <property type="match status" value="1"/>
</dbReference>
<dbReference type="SFLD" id="SFLDS00003">
    <property type="entry name" value="Haloacid_Dehalogenase"/>
    <property type="match status" value="1"/>
</dbReference>
<dbReference type="Pfam" id="PF08282">
    <property type="entry name" value="Hydrolase_3"/>
    <property type="match status" value="1"/>
</dbReference>
<dbReference type="SFLD" id="SFLDG01140">
    <property type="entry name" value="C2.B:_Phosphomannomutase_and_P"/>
    <property type="match status" value="1"/>
</dbReference>
<evidence type="ECO:0000313" key="2">
    <source>
        <dbReference type="Proteomes" id="UP000195305"/>
    </source>
</evidence>
<dbReference type="InterPro" id="IPR036412">
    <property type="entry name" value="HAD-like_sf"/>
</dbReference>
<dbReference type="OrthoDB" id="1654797at2"/>
<dbReference type="RefSeq" id="WP_087357634.1">
    <property type="nucleotide sequence ID" value="NZ_NFLJ01000010.1"/>
</dbReference>